<gene>
    <name evidence="5" type="ORF">C9E81_19850</name>
</gene>
<comment type="caution">
    <text evidence="5">The sequence shown here is derived from an EMBL/GenBank/DDBJ whole genome shotgun (WGS) entry which is preliminary data.</text>
</comment>
<dbReference type="GO" id="GO:1901982">
    <property type="term" value="F:maltose binding"/>
    <property type="evidence" value="ECO:0007669"/>
    <property type="project" value="TreeGrafter"/>
</dbReference>
<evidence type="ECO:0000256" key="3">
    <source>
        <dbReference type="ARBA" id="ARBA00022729"/>
    </source>
</evidence>
<dbReference type="OrthoDB" id="2509690at2"/>
<dbReference type="Proteomes" id="UP000273516">
    <property type="component" value="Unassembled WGS sequence"/>
</dbReference>
<keyword evidence="6" id="KW-1185">Reference proteome</keyword>
<evidence type="ECO:0000313" key="5">
    <source>
        <dbReference type="EMBL" id="RMC31557.1"/>
    </source>
</evidence>
<reference evidence="5 6" key="1">
    <citation type="submission" date="2018-07" db="EMBL/GenBank/DDBJ databases">
        <authorList>
            <person name="Zhang Y."/>
            <person name="Wang L."/>
            <person name="Ma S."/>
        </authorList>
    </citation>
    <scope>NUCLEOTIDE SEQUENCE [LARGE SCALE GENOMIC DNA]</scope>
    <source>
        <strain evidence="5 6">4-2</strain>
    </source>
</reference>
<feature type="signal peptide" evidence="4">
    <location>
        <begin position="1"/>
        <end position="22"/>
    </location>
</feature>
<feature type="chain" id="PRO_5018188163" evidence="4">
    <location>
        <begin position="23"/>
        <end position="402"/>
    </location>
</feature>
<dbReference type="AlphaFoldDB" id="A0A3M0MJU7"/>
<proteinExistence type="inferred from homology"/>
<dbReference type="Gene3D" id="3.40.190.10">
    <property type="entry name" value="Periplasmic binding protein-like II"/>
    <property type="match status" value="1"/>
</dbReference>
<dbReference type="SUPFAM" id="SSF53850">
    <property type="entry name" value="Periplasmic binding protein-like II"/>
    <property type="match status" value="1"/>
</dbReference>
<dbReference type="InterPro" id="IPR006059">
    <property type="entry name" value="SBP"/>
</dbReference>
<evidence type="ECO:0000256" key="4">
    <source>
        <dbReference type="SAM" id="SignalP"/>
    </source>
</evidence>
<dbReference type="Pfam" id="PF01547">
    <property type="entry name" value="SBP_bac_1"/>
    <property type="match status" value="1"/>
</dbReference>
<comment type="similarity">
    <text evidence="1">Belongs to the bacterial solute-binding protein 1 family.</text>
</comment>
<accession>A0A3M0MJU7</accession>
<dbReference type="PANTHER" id="PTHR30061:SF50">
    <property type="entry name" value="MALTOSE_MALTODEXTRIN-BINDING PERIPLASMIC PROTEIN"/>
    <property type="match status" value="1"/>
</dbReference>
<dbReference type="RefSeq" id="WP_122114102.1">
    <property type="nucleotide sequence ID" value="NZ_QOKZ01000011.1"/>
</dbReference>
<organism evidence="5 6">
    <name type="scientific">Paracoccus alkanivorans</name>
    <dbReference type="NCBI Taxonomy" id="2116655"/>
    <lineage>
        <taxon>Bacteria</taxon>
        <taxon>Pseudomonadati</taxon>
        <taxon>Pseudomonadota</taxon>
        <taxon>Alphaproteobacteria</taxon>
        <taxon>Rhodobacterales</taxon>
        <taxon>Paracoccaceae</taxon>
        <taxon>Paracoccus</taxon>
    </lineage>
</organism>
<keyword evidence="2" id="KW-0813">Transport</keyword>
<evidence type="ECO:0000313" key="6">
    <source>
        <dbReference type="Proteomes" id="UP000273516"/>
    </source>
</evidence>
<dbReference type="GO" id="GO:0042956">
    <property type="term" value="P:maltodextrin transmembrane transport"/>
    <property type="evidence" value="ECO:0007669"/>
    <property type="project" value="TreeGrafter"/>
</dbReference>
<keyword evidence="3 4" id="KW-0732">Signal</keyword>
<protein>
    <submittedName>
        <fullName evidence="5">Extracellular solute-binding protein</fullName>
    </submittedName>
</protein>
<dbReference type="GO" id="GO:0055052">
    <property type="term" value="C:ATP-binding cassette (ABC) transporter complex, substrate-binding subunit-containing"/>
    <property type="evidence" value="ECO:0007669"/>
    <property type="project" value="TreeGrafter"/>
</dbReference>
<evidence type="ECO:0000256" key="2">
    <source>
        <dbReference type="ARBA" id="ARBA00022448"/>
    </source>
</evidence>
<dbReference type="PANTHER" id="PTHR30061">
    <property type="entry name" value="MALTOSE-BINDING PERIPLASMIC PROTEIN"/>
    <property type="match status" value="1"/>
</dbReference>
<name>A0A3M0MJU7_9RHOB</name>
<dbReference type="GO" id="GO:0015768">
    <property type="term" value="P:maltose transport"/>
    <property type="evidence" value="ECO:0007669"/>
    <property type="project" value="TreeGrafter"/>
</dbReference>
<evidence type="ECO:0000256" key="1">
    <source>
        <dbReference type="ARBA" id="ARBA00008520"/>
    </source>
</evidence>
<sequence>MKFRSIILASTALMALPLVAQAAEELHIVNCGSDTEPQAPVQQKHIDEWVAENPDYTVRVEYLPWEQCQAKTLTLAAAGTPPAAAYMGSRVLKQLSASDQIVPIELSEEELASYEPSVISTVQIGGEVWGLPRAFSTKGLFWNKDLFAEAGLDMPEGPQTFEEMLTAAKAISEKTDAAGFGLPAADMDNTFHEFLNFLYSNGGQVVDADGNVVFDSPQNVETLAFYQELAKYSQEGPLAYERGGLEPLFKEGQIAMYTSYAAGRGKAEGVNFGVSLIPAGPQGEHSTLLITDSLVVFKGTGLEEPAQKLIKYLTAPERQAEFDKEGGWTPIRLGTDTDALIAEDPTWKPFIDAIPTGGPEPLMTDFVGMQDIAIENIQGVVLGELAPEEAATRIQEDLSALD</sequence>
<dbReference type="EMBL" id="QOKZ01000011">
    <property type="protein sequence ID" value="RMC31557.1"/>
    <property type="molecule type" value="Genomic_DNA"/>
</dbReference>